<evidence type="ECO:0000313" key="4">
    <source>
        <dbReference type="Proteomes" id="UP000469559"/>
    </source>
</evidence>
<evidence type="ECO:0000256" key="1">
    <source>
        <dbReference type="ARBA" id="ARBA00022801"/>
    </source>
</evidence>
<dbReference type="InterPro" id="IPR029058">
    <property type="entry name" value="AB_hydrolase_fold"/>
</dbReference>
<gene>
    <name evidence="3" type="primary">nlhH_0</name>
    <name evidence="3" type="ORF">LARI1_G003006</name>
</gene>
<dbReference type="SUPFAM" id="SSF53474">
    <property type="entry name" value="alpha/beta-Hydrolases"/>
    <property type="match status" value="1"/>
</dbReference>
<proteinExistence type="predicted"/>
<name>A0A8T9BN97_9HELO</name>
<feature type="domain" description="Alpha/beta hydrolase fold-3" evidence="2">
    <location>
        <begin position="96"/>
        <end position="298"/>
    </location>
</feature>
<dbReference type="Gene3D" id="3.40.50.1820">
    <property type="entry name" value="alpha/beta hydrolase"/>
    <property type="match status" value="1"/>
</dbReference>
<organism evidence="3 4">
    <name type="scientific">Lachnellula arida</name>
    <dbReference type="NCBI Taxonomy" id="1316785"/>
    <lineage>
        <taxon>Eukaryota</taxon>
        <taxon>Fungi</taxon>
        <taxon>Dikarya</taxon>
        <taxon>Ascomycota</taxon>
        <taxon>Pezizomycotina</taxon>
        <taxon>Leotiomycetes</taxon>
        <taxon>Helotiales</taxon>
        <taxon>Lachnaceae</taxon>
        <taxon>Lachnellula</taxon>
    </lineage>
</organism>
<reference evidence="3 4" key="1">
    <citation type="submission" date="2018-05" db="EMBL/GenBank/DDBJ databases">
        <title>Whole genome sequencing for identification of molecular markers to develop diagnostic detection tools for the regulated plant pathogen Lachnellula willkommii.</title>
        <authorList>
            <person name="Giroux E."/>
            <person name="Bilodeau G."/>
        </authorList>
    </citation>
    <scope>NUCLEOTIDE SEQUENCE [LARGE SCALE GENOMIC DNA]</scope>
    <source>
        <strain evidence="3 4">CBS 203.66</strain>
    </source>
</reference>
<dbReference type="OrthoDB" id="408631at2759"/>
<evidence type="ECO:0000259" key="2">
    <source>
        <dbReference type="Pfam" id="PF07859"/>
    </source>
</evidence>
<keyword evidence="1" id="KW-0378">Hydrolase</keyword>
<accession>A0A8T9BN97</accession>
<dbReference type="InterPro" id="IPR050300">
    <property type="entry name" value="GDXG_lipolytic_enzyme"/>
</dbReference>
<keyword evidence="4" id="KW-1185">Reference proteome</keyword>
<dbReference type="Proteomes" id="UP000469559">
    <property type="component" value="Unassembled WGS sequence"/>
</dbReference>
<evidence type="ECO:0000313" key="3">
    <source>
        <dbReference type="EMBL" id="TVY19953.1"/>
    </source>
</evidence>
<dbReference type="Pfam" id="PF07859">
    <property type="entry name" value="Abhydrolase_3"/>
    <property type="match status" value="1"/>
</dbReference>
<dbReference type="GO" id="GO:0016787">
    <property type="term" value="F:hydrolase activity"/>
    <property type="evidence" value="ECO:0007669"/>
    <property type="project" value="UniProtKB-KW"/>
</dbReference>
<protein>
    <submittedName>
        <fullName evidence="3">Carboxylesterase NlhH</fullName>
    </submittedName>
</protein>
<sequence>MADHTRFGGPSKEWLIHEAVYGPVPETPIHTLPAQEIQKQVNEEREKASAKAMKVEGLAEKVQIKSIQIPTRDGYNIPTRIYSPSETTSPNLPIYIFYHGGGFIYGTAATEDATCSRIAAATPFIVISIIYRHAPQNPYPAAHHDASDAYDWVIANSSSLGGDPVAIVVGGESSGGNLAASVILEKHAYGKEPEPKIKIRAGYHGSRDKASRVQCAKAPVLPMALVDFFAGVFRGNGDAVLPDVGLVSEKDLAGFPGTAFLVAGNDPLRGDGFLFAEKMQRAGVPVKFNVFAGIPHAFRRFDDLESSKRWDELMVESIKWTLAEQKAQVRPLDVKVEGSVNEYLGR</sequence>
<dbReference type="InterPro" id="IPR013094">
    <property type="entry name" value="AB_hydrolase_3"/>
</dbReference>
<comment type="caution">
    <text evidence="3">The sequence shown here is derived from an EMBL/GenBank/DDBJ whole genome shotgun (WGS) entry which is preliminary data.</text>
</comment>
<dbReference type="PANTHER" id="PTHR48081:SF8">
    <property type="entry name" value="ALPHA_BETA HYDROLASE FOLD-3 DOMAIN-CONTAINING PROTEIN-RELATED"/>
    <property type="match status" value="1"/>
</dbReference>
<dbReference type="AlphaFoldDB" id="A0A8T9BN97"/>
<dbReference type="EMBL" id="QGMF01000078">
    <property type="protein sequence ID" value="TVY19953.1"/>
    <property type="molecule type" value="Genomic_DNA"/>
</dbReference>
<dbReference type="PANTHER" id="PTHR48081">
    <property type="entry name" value="AB HYDROLASE SUPERFAMILY PROTEIN C4A8.06C"/>
    <property type="match status" value="1"/>
</dbReference>